<gene>
    <name evidence="3" type="ORF">ABH992_004277</name>
    <name evidence="2" type="ORF">AOQ72_25270</name>
</gene>
<accession>A0A0R3CGC8</accession>
<dbReference type="EMBL" id="JBGBZN010000002">
    <property type="protein sequence ID" value="MEY9471878.1"/>
    <property type="molecule type" value="Genomic_DNA"/>
</dbReference>
<dbReference type="RefSeq" id="WP_035996633.1">
    <property type="nucleotide sequence ID" value="NZ_JADYWB010000008.1"/>
</dbReference>
<organism evidence="2 4">
    <name type="scientific">Bradyrhizobium yuanmingense</name>
    <dbReference type="NCBI Taxonomy" id="108015"/>
    <lineage>
        <taxon>Bacteria</taxon>
        <taxon>Pseudomonadati</taxon>
        <taxon>Pseudomonadota</taxon>
        <taxon>Alphaproteobacteria</taxon>
        <taxon>Hyphomicrobiales</taxon>
        <taxon>Nitrobacteraceae</taxon>
        <taxon>Bradyrhizobium</taxon>
    </lineage>
</organism>
<evidence type="ECO:0000313" key="2">
    <source>
        <dbReference type="EMBL" id="KRP94484.1"/>
    </source>
</evidence>
<evidence type="ECO:0000313" key="4">
    <source>
        <dbReference type="Proteomes" id="UP000051380"/>
    </source>
</evidence>
<keyword evidence="1" id="KW-1133">Transmembrane helix</keyword>
<proteinExistence type="predicted"/>
<keyword evidence="1" id="KW-0472">Membrane</keyword>
<reference evidence="3 5" key="2">
    <citation type="submission" date="2024-07" db="EMBL/GenBank/DDBJ databases">
        <title>Genomic Encyclopedia of Type Strains, Phase V (KMG-V): Genome sequencing to study the core and pangenomes of soil and plant-associated prokaryotes.</title>
        <authorList>
            <person name="Whitman W."/>
        </authorList>
    </citation>
    <scope>NUCLEOTIDE SEQUENCE [LARGE SCALE GENOMIC DNA]</scope>
    <source>
        <strain evidence="3 5">USDA 222</strain>
    </source>
</reference>
<feature type="transmembrane region" description="Helical" evidence="1">
    <location>
        <begin position="12"/>
        <end position="37"/>
    </location>
</feature>
<name>A0A0R3CGC8_9BRAD</name>
<keyword evidence="1" id="KW-0812">Transmembrane</keyword>
<comment type="caution">
    <text evidence="2">The sequence shown here is derived from an EMBL/GenBank/DDBJ whole genome shotgun (WGS) entry which is preliminary data.</text>
</comment>
<dbReference type="Proteomes" id="UP000051380">
    <property type="component" value="Unassembled WGS sequence"/>
</dbReference>
<dbReference type="Proteomes" id="UP001565474">
    <property type="component" value="Unassembled WGS sequence"/>
</dbReference>
<evidence type="ECO:0000313" key="3">
    <source>
        <dbReference type="EMBL" id="MEY9471878.1"/>
    </source>
</evidence>
<reference evidence="2 4" key="1">
    <citation type="submission" date="2015-09" db="EMBL/GenBank/DDBJ databases">
        <title>Draft Genome Sequence of the Strain BR 3267 (Bradyrhizobium yuanmingense) recommended as inoculant for cowpea in Brazil.</title>
        <authorList>
            <person name="Simoes-Araujo J.L."/>
            <person name="Zilli J.E."/>
        </authorList>
    </citation>
    <scope>NUCLEOTIDE SEQUENCE [LARGE SCALE GENOMIC DNA]</scope>
    <source>
        <strain evidence="2 4">BR3267</strain>
    </source>
</reference>
<sequence>MDIADSFARYWYFHLPNFVLAALMYTMLGRFLLGLFVDADSPNYIWRFFCRLTDPVLTAIATVTPKAVPPAIVWLFGFVWMFWLRIVLHYTLLVLNLAPRLAGGGS</sequence>
<keyword evidence="5" id="KW-1185">Reference proteome</keyword>
<dbReference type="EMBL" id="LJYF01000029">
    <property type="protein sequence ID" value="KRP94484.1"/>
    <property type="molecule type" value="Genomic_DNA"/>
</dbReference>
<dbReference type="OrthoDB" id="7376104at2"/>
<evidence type="ECO:0000256" key="1">
    <source>
        <dbReference type="SAM" id="Phobius"/>
    </source>
</evidence>
<feature type="transmembrane region" description="Helical" evidence="1">
    <location>
        <begin position="72"/>
        <end position="98"/>
    </location>
</feature>
<dbReference type="AlphaFoldDB" id="A0A0R3CGC8"/>
<protein>
    <submittedName>
        <fullName evidence="3">Uncharacterized protein YggT (Ycf19 family)</fullName>
    </submittedName>
</protein>
<evidence type="ECO:0000313" key="5">
    <source>
        <dbReference type="Proteomes" id="UP001565474"/>
    </source>
</evidence>